<keyword evidence="2" id="KW-0732">Signal</keyword>
<organism evidence="3 4">
    <name type="scientific">Paenibacillus herberti</name>
    <dbReference type="NCBI Taxonomy" id="1619309"/>
    <lineage>
        <taxon>Bacteria</taxon>
        <taxon>Bacillati</taxon>
        <taxon>Bacillota</taxon>
        <taxon>Bacilli</taxon>
        <taxon>Bacillales</taxon>
        <taxon>Paenibacillaceae</taxon>
        <taxon>Paenibacillus</taxon>
    </lineage>
</organism>
<gene>
    <name evidence="3" type="ORF">CGZ75_06140</name>
</gene>
<feature type="coiled-coil region" evidence="1">
    <location>
        <begin position="57"/>
        <end position="84"/>
    </location>
</feature>
<protein>
    <recommendedName>
        <fullName evidence="5">DUF5667 domain-containing protein</fullName>
    </recommendedName>
</protein>
<proteinExistence type="predicted"/>
<feature type="chain" id="PRO_5011968843" description="DUF5667 domain-containing protein" evidence="2">
    <location>
        <begin position="23"/>
        <end position="163"/>
    </location>
</feature>
<dbReference type="OrthoDB" id="2891214at2"/>
<keyword evidence="4" id="KW-1185">Reference proteome</keyword>
<evidence type="ECO:0000256" key="1">
    <source>
        <dbReference type="SAM" id="Coils"/>
    </source>
</evidence>
<accession>A0A229P2D1</accession>
<dbReference type="Proteomes" id="UP000215145">
    <property type="component" value="Unassembled WGS sequence"/>
</dbReference>
<evidence type="ECO:0000256" key="2">
    <source>
        <dbReference type="SAM" id="SignalP"/>
    </source>
</evidence>
<evidence type="ECO:0000313" key="4">
    <source>
        <dbReference type="Proteomes" id="UP000215145"/>
    </source>
</evidence>
<evidence type="ECO:0008006" key="5">
    <source>
        <dbReference type="Google" id="ProtNLM"/>
    </source>
</evidence>
<dbReference type="AlphaFoldDB" id="A0A229P2D1"/>
<name>A0A229P2D1_9BACL</name>
<keyword evidence="1" id="KW-0175">Coiled coil</keyword>
<feature type="signal peptide" evidence="2">
    <location>
        <begin position="1"/>
        <end position="22"/>
    </location>
</feature>
<dbReference type="EMBL" id="NMUQ01000001">
    <property type="protein sequence ID" value="OXM16268.1"/>
    <property type="molecule type" value="Genomic_DNA"/>
</dbReference>
<dbReference type="RefSeq" id="WP_089523352.1">
    <property type="nucleotide sequence ID" value="NZ_NMUQ01000001.1"/>
</dbReference>
<sequence>MLKKITGLMLAGAIVMSVPVMASVSANEQGSTKYQSVMTGSNTSVERIYVAAEKFRITTKGKTVDQLNTEVKRAEKQAQKASTLLKAKKFGIVTKGKTIEQISVEIKRTEKAQKAKATKAEAHKAAVVKKAKSIGIVTKGKTAEQILVEGQRAEKAAKSPDWK</sequence>
<reference evidence="3 4" key="1">
    <citation type="submission" date="2017-07" db="EMBL/GenBank/DDBJ databases">
        <title>Paenibacillus herberti R33 genome sequencing and assembly.</title>
        <authorList>
            <person name="Su W."/>
        </authorList>
    </citation>
    <scope>NUCLEOTIDE SEQUENCE [LARGE SCALE GENOMIC DNA]</scope>
    <source>
        <strain evidence="3 4">R33</strain>
    </source>
</reference>
<evidence type="ECO:0000313" key="3">
    <source>
        <dbReference type="EMBL" id="OXM16268.1"/>
    </source>
</evidence>
<comment type="caution">
    <text evidence="3">The sequence shown here is derived from an EMBL/GenBank/DDBJ whole genome shotgun (WGS) entry which is preliminary data.</text>
</comment>